<name>A0A834X9U9_9FABA</name>
<keyword evidence="2" id="KW-1185">Reference proteome</keyword>
<dbReference type="OrthoDB" id="1741118at2759"/>
<sequence length="53" mass="5865">MGLSINGHPRPDMKAKFVIIVAETVVIIQERTFEPLNTLNRASTPIPFSGFLP</sequence>
<gene>
    <name evidence="1" type="ORF">G2W53_003178</name>
</gene>
<evidence type="ECO:0000313" key="1">
    <source>
        <dbReference type="EMBL" id="KAF7840880.1"/>
    </source>
</evidence>
<organism evidence="1 2">
    <name type="scientific">Senna tora</name>
    <dbReference type="NCBI Taxonomy" id="362788"/>
    <lineage>
        <taxon>Eukaryota</taxon>
        <taxon>Viridiplantae</taxon>
        <taxon>Streptophyta</taxon>
        <taxon>Embryophyta</taxon>
        <taxon>Tracheophyta</taxon>
        <taxon>Spermatophyta</taxon>
        <taxon>Magnoliopsida</taxon>
        <taxon>eudicotyledons</taxon>
        <taxon>Gunneridae</taxon>
        <taxon>Pentapetalae</taxon>
        <taxon>rosids</taxon>
        <taxon>fabids</taxon>
        <taxon>Fabales</taxon>
        <taxon>Fabaceae</taxon>
        <taxon>Caesalpinioideae</taxon>
        <taxon>Cassia clade</taxon>
        <taxon>Senna</taxon>
    </lineage>
</organism>
<keyword evidence="1" id="KW-0396">Initiation factor</keyword>
<evidence type="ECO:0000313" key="2">
    <source>
        <dbReference type="Proteomes" id="UP000634136"/>
    </source>
</evidence>
<protein>
    <submittedName>
        <fullName evidence="1">Translation initiation factor 4G</fullName>
    </submittedName>
</protein>
<dbReference type="Proteomes" id="UP000634136">
    <property type="component" value="Unassembled WGS sequence"/>
</dbReference>
<dbReference type="EMBL" id="JAAIUW010000002">
    <property type="protein sequence ID" value="KAF7840880.1"/>
    <property type="molecule type" value="Genomic_DNA"/>
</dbReference>
<dbReference type="GO" id="GO:0003743">
    <property type="term" value="F:translation initiation factor activity"/>
    <property type="evidence" value="ECO:0007669"/>
    <property type="project" value="UniProtKB-KW"/>
</dbReference>
<dbReference type="AlphaFoldDB" id="A0A834X9U9"/>
<comment type="caution">
    <text evidence="1">The sequence shown here is derived from an EMBL/GenBank/DDBJ whole genome shotgun (WGS) entry which is preliminary data.</text>
</comment>
<proteinExistence type="predicted"/>
<reference evidence="1" key="1">
    <citation type="submission" date="2020-09" db="EMBL/GenBank/DDBJ databases">
        <title>Genome-Enabled Discovery of Anthraquinone Biosynthesis in Senna tora.</title>
        <authorList>
            <person name="Kang S.-H."/>
            <person name="Pandey R.P."/>
            <person name="Lee C.-M."/>
            <person name="Sim J.-S."/>
            <person name="Jeong J.-T."/>
            <person name="Choi B.-S."/>
            <person name="Jung M."/>
            <person name="Ginzburg D."/>
            <person name="Zhao K."/>
            <person name="Won S.Y."/>
            <person name="Oh T.-J."/>
            <person name="Yu Y."/>
            <person name="Kim N.-H."/>
            <person name="Lee O.R."/>
            <person name="Lee T.-H."/>
            <person name="Bashyal P."/>
            <person name="Kim T.-S."/>
            <person name="Lee W.-H."/>
            <person name="Kawkins C."/>
            <person name="Kim C.-K."/>
            <person name="Kim J.S."/>
            <person name="Ahn B.O."/>
            <person name="Rhee S.Y."/>
            <person name="Sohng J.K."/>
        </authorList>
    </citation>
    <scope>NUCLEOTIDE SEQUENCE</scope>
    <source>
        <tissue evidence="1">Leaf</tissue>
    </source>
</reference>
<accession>A0A834X9U9</accession>
<keyword evidence="1" id="KW-0648">Protein biosynthesis</keyword>